<feature type="compositionally biased region" description="Polar residues" evidence="1">
    <location>
        <begin position="41"/>
        <end position="53"/>
    </location>
</feature>
<name>A0ABZ0ZQ84_9ACTN</name>
<proteinExistence type="predicted"/>
<dbReference type="PROSITE" id="PS51257">
    <property type="entry name" value="PROKAR_LIPOPROTEIN"/>
    <property type="match status" value="1"/>
</dbReference>
<accession>A0ABZ0ZQ84</accession>
<evidence type="ECO:0000256" key="1">
    <source>
        <dbReference type="SAM" id="MobiDB-lite"/>
    </source>
</evidence>
<evidence type="ECO:0000313" key="3">
    <source>
        <dbReference type="EMBL" id="WQQ26427.1"/>
    </source>
</evidence>
<dbReference type="RefSeq" id="WP_322937372.1">
    <property type="nucleotide sequence ID" value="NZ_CP141059.1"/>
</dbReference>
<evidence type="ECO:0000256" key="2">
    <source>
        <dbReference type="SAM" id="SignalP"/>
    </source>
</evidence>
<evidence type="ECO:0008006" key="5">
    <source>
        <dbReference type="Google" id="ProtNLM"/>
    </source>
</evidence>
<keyword evidence="2" id="KW-0732">Signal</keyword>
<gene>
    <name evidence="3" type="ORF">SHK19_21035</name>
</gene>
<organism evidence="3 4">
    <name type="scientific">Nocardioides bizhenqiangii</name>
    <dbReference type="NCBI Taxonomy" id="3095076"/>
    <lineage>
        <taxon>Bacteria</taxon>
        <taxon>Bacillati</taxon>
        <taxon>Actinomycetota</taxon>
        <taxon>Actinomycetes</taxon>
        <taxon>Propionibacteriales</taxon>
        <taxon>Nocardioidaceae</taxon>
        <taxon>Nocardioides</taxon>
    </lineage>
</organism>
<feature type="chain" id="PRO_5047392470" description="DUF732 domain-containing protein" evidence="2">
    <location>
        <begin position="24"/>
        <end position="182"/>
    </location>
</feature>
<evidence type="ECO:0000313" key="4">
    <source>
        <dbReference type="Proteomes" id="UP001327225"/>
    </source>
</evidence>
<sequence length="182" mass="19041">MRSALRSPLATLVPLLLLVPVTAVTGACSSGTDVEDGGPTVTATGPDESTSAPTDEPTDAETDEPTSTPSDLPAAVAAVCAPYAIMVRAIKNTGFSGADPDDVAAELAPVMKEFAARVPDLERPRGMPPGAWRGIEALAVRILALPNRPTYAEIEAVERDFSEQERDDVDAAADWLRTNCPV</sequence>
<feature type="signal peptide" evidence="2">
    <location>
        <begin position="1"/>
        <end position="23"/>
    </location>
</feature>
<dbReference type="Proteomes" id="UP001327225">
    <property type="component" value="Chromosome"/>
</dbReference>
<dbReference type="EMBL" id="CP141059">
    <property type="protein sequence ID" value="WQQ26427.1"/>
    <property type="molecule type" value="Genomic_DNA"/>
</dbReference>
<protein>
    <recommendedName>
        <fullName evidence="5">DUF732 domain-containing protein</fullName>
    </recommendedName>
</protein>
<feature type="region of interest" description="Disordered" evidence="1">
    <location>
        <begin position="29"/>
        <end position="73"/>
    </location>
</feature>
<keyword evidence="4" id="KW-1185">Reference proteome</keyword>
<reference evidence="4" key="1">
    <citation type="submission" date="2023-12" db="EMBL/GenBank/DDBJ databases">
        <title>Novel species in genus Nocardioides.</title>
        <authorList>
            <person name="Zhou H."/>
        </authorList>
    </citation>
    <scope>NUCLEOTIDE SEQUENCE [LARGE SCALE GENOMIC DNA]</scope>
    <source>
        <strain evidence="4">HM61</strain>
    </source>
</reference>